<feature type="domain" description="Beta-ketoacyl-[acyl-carrier-protein] synthase III N-terminal" evidence="5">
    <location>
        <begin position="113"/>
        <end position="187"/>
    </location>
</feature>
<dbReference type="Pfam" id="PF08541">
    <property type="entry name" value="ACP_syn_III_C"/>
    <property type="match status" value="1"/>
</dbReference>
<evidence type="ECO:0000313" key="7">
    <source>
        <dbReference type="Proteomes" id="UP000031523"/>
    </source>
</evidence>
<dbReference type="AlphaFoldDB" id="A0A0B5EV81"/>
<dbReference type="PANTHER" id="PTHR34069">
    <property type="entry name" value="3-OXOACYL-[ACYL-CARRIER-PROTEIN] SYNTHASE 3"/>
    <property type="match status" value="1"/>
</dbReference>
<dbReference type="InterPro" id="IPR013747">
    <property type="entry name" value="ACP_syn_III_C"/>
</dbReference>
<dbReference type="GO" id="GO:0006633">
    <property type="term" value="P:fatty acid biosynthetic process"/>
    <property type="evidence" value="ECO:0007669"/>
    <property type="project" value="InterPro"/>
</dbReference>
<dbReference type="Pfam" id="PF08545">
    <property type="entry name" value="ACP_syn_III"/>
    <property type="match status" value="1"/>
</dbReference>
<dbReference type="Proteomes" id="UP000031523">
    <property type="component" value="Chromosome"/>
</dbReference>
<keyword evidence="1" id="KW-0963">Cytoplasm</keyword>
<dbReference type="KEGG" id="sals:SLNWT_2774"/>
<keyword evidence="2" id="KW-0808">Transferase</keyword>
<gene>
    <name evidence="6" type="ORF">SLNWT_2774</name>
</gene>
<dbReference type="EMBL" id="CP010519">
    <property type="protein sequence ID" value="AJE83150.1"/>
    <property type="molecule type" value="Genomic_DNA"/>
</dbReference>
<name>A0A0B5EV81_STRA4</name>
<organism evidence="6 7">
    <name type="scientific">Streptomyces albus (strain ATCC 21838 / DSM 41398 / FERM P-419 / JCM 4703 / NBRC 107858)</name>
    <dbReference type="NCBI Taxonomy" id="1081613"/>
    <lineage>
        <taxon>Bacteria</taxon>
        <taxon>Bacillati</taxon>
        <taxon>Actinomycetota</taxon>
        <taxon>Actinomycetes</taxon>
        <taxon>Kitasatosporales</taxon>
        <taxon>Streptomycetaceae</taxon>
        <taxon>Streptomyces</taxon>
    </lineage>
</organism>
<evidence type="ECO:0000259" key="5">
    <source>
        <dbReference type="Pfam" id="PF08545"/>
    </source>
</evidence>
<dbReference type="Gene3D" id="3.40.47.10">
    <property type="match status" value="2"/>
</dbReference>
<reference evidence="6 7" key="1">
    <citation type="submission" date="2015-01" db="EMBL/GenBank/DDBJ databases">
        <title>Enhanced salinomycin production by adjusting the supply of polyketide extender units in Streptomyce albus DSM 41398.</title>
        <authorList>
            <person name="Lu C."/>
        </authorList>
    </citation>
    <scope>NUCLEOTIDE SEQUENCE [LARGE SCALE GENOMIC DNA]</scope>
    <source>
        <strain evidence="7">ATCC 21838 / DSM 41398 / FERM P-419 / JCM 4703 / NBRC 107858</strain>
    </source>
</reference>
<dbReference type="SUPFAM" id="SSF53901">
    <property type="entry name" value="Thiolase-like"/>
    <property type="match status" value="1"/>
</dbReference>
<evidence type="ECO:0000256" key="3">
    <source>
        <dbReference type="ARBA" id="ARBA00023315"/>
    </source>
</evidence>
<feature type="domain" description="Beta-ketoacyl-[acyl-carrier-protein] synthase III C-terminal" evidence="4">
    <location>
        <begin position="242"/>
        <end position="332"/>
    </location>
</feature>
<sequence>MIPVSLVDVDSYLPERSVGTEFYTGGTAPDSEGAMFGPPLARRHAAPEESATDMAVAAAQGLLERRRARGDGPLDVLLTNVALPDRAFTGAGADIAARLGLDPVPEWIIDVHNSGCAAFVHLMKIGRALIASGQARTALICCVQNMAGQVFARPGVRGRKHAPVPGDGCGVGYLKAGDESPILDVVTHHGVEYANDMSLSADTRKYWEPGEGEIDIGFTDSKVKQIVARGNQLVPQVTRELCERLGTPTTDIDLLVTNQPNRMFLSNWHQELGLKPERHPDTFDRYGNLFGAGIPVTLTHARDEGSVRKGDLVVLSGFAHAGDFAAAAAVRW</sequence>
<dbReference type="InterPro" id="IPR013751">
    <property type="entry name" value="ACP_syn_III_N"/>
</dbReference>
<accession>A0A0B5EV81</accession>
<dbReference type="PANTHER" id="PTHR34069:SF2">
    <property type="entry name" value="BETA-KETOACYL-[ACYL-CARRIER-PROTEIN] SYNTHASE III"/>
    <property type="match status" value="1"/>
</dbReference>
<proteinExistence type="predicted"/>
<evidence type="ECO:0000256" key="1">
    <source>
        <dbReference type="ARBA" id="ARBA00022490"/>
    </source>
</evidence>
<evidence type="ECO:0000256" key="2">
    <source>
        <dbReference type="ARBA" id="ARBA00022679"/>
    </source>
</evidence>
<dbReference type="GO" id="GO:0044550">
    <property type="term" value="P:secondary metabolite biosynthetic process"/>
    <property type="evidence" value="ECO:0007669"/>
    <property type="project" value="TreeGrafter"/>
</dbReference>
<protein>
    <submittedName>
        <fullName evidence="6">3-oxoacyl-ACP synthase III</fullName>
    </submittedName>
</protein>
<evidence type="ECO:0000259" key="4">
    <source>
        <dbReference type="Pfam" id="PF08541"/>
    </source>
</evidence>
<dbReference type="InterPro" id="IPR016039">
    <property type="entry name" value="Thiolase-like"/>
</dbReference>
<dbReference type="GO" id="GO:0004315">
    <property type="term" value="F:3-oxoacyl-[acyl-carrier-protein] synthase activity"/>
    <property type="evidence" value="ECO:0007669"/>
    <property type="project" value="InterPro"/>
</dbReference>
<evidence type="ECO:0000313" key="6">
    <source>
        <dbReference type="EMBL" id="AJE83150.1"/>
    </source>
</evidence>
<keyword evidence="3" id="KW-0012">Acyltransferase</keyword>
<keyword evidence="7" id="KW-1185">Reference proteome</keyword>